<dbReference type="InterPro" id="IPR004853">
    <property type="entry name" value="Sugar_P_trans_dom"/>
</dbReference>
<evidence type="ECO:0000259" key="7">
    <source>
        <dbReference type="Pfam" id="PF04230"/>
    </source>
</evidence>
<dbReference type="OrthoDB" id="6418713at2759"/>
<evidence type="ECO:0000256" key="2">
    <source>
        <dbReference type="ARBA" id="ARBA00022692"/>
    </source>
</evidence>
<protein>
    <submittedName>
        <fullName evidence="8">PPT1 protein</fullName>
    </submittedName>
</protein>
<dbReference type="Pfam" id="PF04230">
    <property type="entry name" value="PS_pyruv_trans"/>
    <property type="match status" value="1"/>
</dbReference>
<dbReference type="InterPro" id="IPR007345">
    <property type="entry name" value="Polysacch_pyruvyl_Trfase"/>
</dbReference>
<evidence type="ECO:0000256" key="3">
    <source>
        <dbReference type="ARBA" id="ARBA00022989"/>
    </source>
</evidence>
<comment type="caution">
    <text evidence="8">The sequence shown here is derived from an EMBL/GenBank/DDBJ whole genome shotgun (WGS) entry which is preliminary data.</text>
</comment>
<dbReference type="InterPro" id="IPR050186">
    <property type="entry name" value="TPT_transporter"/>
</dbReference>
<dbReference type="InterPro" id="IPR037185">
    <property type="entry name" value="EmrE-like"/>
</dbReference>
<dbReference type="Pfam" id="PF03151">
    <property type="entry name" value="TPT"/>
    <property type="match status" value="1"/>
</dbReference>
<sequence length="720" mass="77376">MTRLVIFILLWYAFNVQYNVVNRLLLQEVRAPIGIAWFQLVTFSGLACVAWQTSVLPKPTALLQKLTAFVPLGIAYACGQTATVLSLAYGNVSLTHMVKSLEPVANALLSVIVLGECLHPFRYAALAAIVTGVAMCSAGHVAVQSTTVTCAAISNVCFALRNVLAKKMGDDGRVEHESPAVVKTNQLAILTMVSALVSAPVALAEQLLDKEDALNVLRGSSGHLWTLLKASVLFVAYQVSSFCVLSCVQPITHSVLNAFKRVVVIATACIYLLEPISSTQKIGVAVATLGALAFVCPKEGIHVPFRSCIAGLLGLSVAFTCAGMLSARGAPVSIVVEEVDKQITILFGAIGRHNFGDLLMAHVAAELLRQRCALEEADLVFADLLARDLRRWGGHNVQSVMSYAEPHFRSATVNLVALGGETASCSVAGALAMLVNGNGREQMKLDELTMESPHWIKFKAEASLAYILPKSLFSKPGKFITNTIGGIPTGDTDPILQEYDFCSTRNPIGNMTWKYLAPDSVVILRSLFESRISSSAPVTSRPYVAVQLKQIGLPTDFASELALLAGELSADIIFFRAGAAFGHDSLKQLQSLARQVSAANASLNVKVFRGLNIWKICGIISKAMVVVATSLHCRIVSFAFSVPRISWRGSPKVDLFIDLWDKDVQEVSYTNGSDVRSVVALALSGSIVARFKNQTAASKIAETYRSSFLGWARLLGPVCN</sequence>
<dbReference type="Proteomes" id="UP000604046">
    <property type="component" value="Unassembled WGS sequence"/>
</dbReference>
<accession>A0A812LKB0</accession>
<evidence type="ECO:0000313" key="8">
    <source>
        <dbReference type="EMBL" id="CAE7242842.1"/>
    </source>
</evidence>
<gene>
    <name evidence="8" type="primary">PPT1</name>
    <name evidence="8" type="ORF">SNAT2548_LOCUS11205</name>
</gene>
<dbReference type="PANTHER" id="PTHR11132">
    <property type="entry name" value="SOLUTE CARRIER FAMILY 35"/>
    <property type="match status" value="1"/>
</dbReference>
<feature type="domain" description="Polysaccharide pyruvyl transferase" evidence="7">
    <location>
        <begin position="354"/>
        <end position="645"/>
    </location>
</feature>
<keyword evidence="2 5" id="KW-0812">Transmembrane</keyword>
<keyword evidence="3 5" id="KW-1133">Transmembrane helix</keyword>
<organism evidence="8 9">
    <name type="scientific">Symbiodinium natans</name>
    <dbReference type="NCBI Taxonomy" id="878477"/>
    <lineage>
        <taxon>Eukaryota</taxon>
        <taxon>Sar</taxon>
        <taxon>Alveolata</taxon>
        <taxon>Dinophyceae</taxon>
        <taxon>Suessiales</taxon>
        <taxon>Symbiodiniaceae</taxon>
        <taxon>Symbiodinium</taxon>
    </lineage>
</organism>
<proteinExistence type="predicted"/>
<dbReference type="AlphaFoldDB" id="A0A812LKB0"/>
<keyword evidence="4 5" id="KW-0472">Membrane</keyword>
<evidence type="ECO:0000256" key="5">
    <source>
        <dbReference type="SAM" id="Phobius"/>
    </source>
</evidence>
<evidence type="ECO:0000259" key="6">
    <source>
        <dbReference type="Pfam" id="PF03151"/>
    </source>
</evidence>
<feature type="domain" description="Sugar phosphate transporter" evidence="6">
    <location>
        <begin position="3"/>
        <end position="292"/>
    </location>
</feature>
<evidence type="ECO:0000256" key="1">
    <source>
        <dbReference type="ARBA" id="ARBA00004141"/>
    </source>
</evidence>
<reference evidence="8" key="1">
    <citation type="submission" date="2021-02" db="EMBL/GenBank/DDBJ databases">
        <authorList>
            <person name="Dougan E. K."/>
            <person name="Rhodes N."/>
            <person name="Thang M."/>
            <person name="Chan C."/>
        </authorList>
    </citation>
    <scope>NUCLEOTIDE SEQUENCE</scope>
</reference>
<evidence type="ECO:0000256" key="4">
    <source>
        <dbReference type="ARBA" id="ARBA00023136"/>
    </source>
</evidence>
<feature type="transmembrane region" description="Helical" evidence="5">
    <location>
        <begin position="31"/>
        <end position="51"/>
    </location>
</feature>
<dbReference type="GO" id="GO:0016020">
    <property type="term" value="C:membrane"/>
    <property type="evidence" value="ECO:0007669"/>
    <property type="project" value="UniProtKB-SubCell"/>
</dbReference>
<dbReference type="Gene3D" id="1.10.3730.20">
    <property type="match status" value="1"/>
</dbReference>
<name>A0A812LKB0_9DINO</name>
<dbReference type="SUPFAM" id="SSF103481">
    <property type="entry name" value="Multidrug resistance efflux transporter EmrE"/>
    <property type="match status" value="1"/>
</dbReference>
<keyword evidence="9" id="KW-1185">Reference proteome</keyword>
<evidence type="ECO:0000313" key="9">
    <source>
        <dbReference type="Proteomes" id="UP000604046"/>
    </source>
</evidence>
<comment type="subcellular location">
    <subcellularLocation>
        <location evidence="1">Membrane</location>
        <topology evidence="1">Multi-pass membrane protein</topology>
    </subcellularLocation>
</comment>
<dbReference type="EMBL" id="CAJNDS010000990">
    <property type="protein sequence ID" value="CAE7242842.1"/>
    <property type="molecule type" value="Genomic_DNA"/>
</dbReference>